<reference evidence="1 2" key="1">
    <citation type="journal article" date="2010" name="Nature">
        <title>Perigord black truffle genome uncovers evolutionary origins and mechanisms of symbiosis.</title>
        <authorList>
            <person name="Martin F."/>
            <person name="Kohler A."/>
            <person name="Murat C."/>
            <person name="Balestrini R."/>
            <person name="Coutinho P.M."/>
            <person name="Jaillon O."/>
            <person name="Montanini B."/>
            <person name="Morin E."/>
            <person name="Noel B."/>
            <person name="Percudani R."/>
            <person name="Porcel B."/>
            <person name="Rubini A."/>
            <person name="Amicucci A."/>
            <person name="Amselem J."/>
            <person name="Anthouard V."/>
            <person name="Arcioni S."/>
            <person name="Artiguenave F."/>
            <person name="Aury J.M."/>
            <person name="Ballario P."/>
            <person name="Bolchi A."/>
            <person name="Brenna A."/>
            <person name="Brun A."/>
            <person name="Buee M."/>
            <person name="Cantarel B."/>
            <person name="Chevalier G."/>
            <person name="Couloux A."/>
            <person name="Da Silva C."/>
            <person name="Denoeud F."/>
            <person name="Duplessis S."/>
            <person name="Ghignone S."/>
            <person name="Hilselberger B."/>
            <person name="Iotti M."/>
            <person name="Marcais B."/>
            <person name="Mello A."/>
            <person name="Miranda M."/>
            <person name="Pacioni G."/>
            <person name="Quesneville H."/>
            <person name="Riccioni C."/>
            <person name="Ruotolo R."/>
            <person name="Splivallo R."/>
            <person name="Stocchi V."/>
            <person name="Tisserant E."/>
            <person name="Viscomi A.R."/>
            <person name="Zambonelli A."/>
            <person name="Zampieri E."/>
            <person name="Henrissat B."/>
            <person name="Lebrun M.H."/>
            <person name="Paolocci F."/>
            <person name="Bonfante P."/>
            <person name="Ottonello S."/>
            <person name="Wincker P."/>
        </authorList>
    </citation>
    <scope>NUCLEOTIDE SEQUENCE [LARGE SCALE GENOMIC DNA]</scope>
    <source>
        <strain evidence="1 2">Mel28</strain>
    </source>
</reference>
<organism evidence="1 2">
    <name type="scientific">Tuber melanosporum (strain Mel28)</name>
    <name type="common">Perigord black truffle</name>
    <dbReference type="NCBI Taxonomy" id="656061"/>
    <lineage>
        <taxon>Eukaryota</taxon>
        <taxon>Fungi</taxon>
        <taxon>Dikarya</taxon>
        <taxon>Ascomycota</taxon>
        <taxon>Pezizomycotina</taxon>
        <taxon>Pezizomycetes</taxon>
        <taxon>Pezizales</taxon>
        <taxon>Tuberaceae</taxon>
        <taxon>Tuber</taxon>
    </lineage>
</organism>
<proteinExistence type="predicted"/>
<dbReference type="GeneID" id="9183621"/>
<keyword evidence="2" id="KW-1185">Reference proteome</keyword>
<sequence>MPNLCQDFWTLLESTPSVPHNPNRTPSFLPSKSQHIINLQHQRDANSNSNKSDYASENTLLIIRIKKKRGKR</sequence>
<evidence type="ECO:0000313" key="1">
    <source>
        <dbReference type="EMBL" id="CAZ83946.1"/>
    </source>
</evidence>
<gene>
    <name evidence="1" type="ORF">GSTUM_00007913001</name>
</gene>
<name>D5GHF3_TUBMM</name>
<evidence type="ECO:0000313" key="2">
    <source>
        <dbReference type="Proteomes" id="UP000006911"/>
    </source>
</evidence>
<dbReference type="InParanoid" id="D5GHF3"/>
<dbReference type="EMBL" id="FN430318">
    <property type="protein sequence ID" value="CAZ83946.1"/>
    <property type="molecule type" value="Genomic_DNA"/>
</dbReference>
<protein>
    <submittedName>
        <fullName evidence="1">(Perigord truffle) hypothetical protein</fullName>
    </submittedName>
</protein>
<dbReference type="HOGENOM" id="CLU_2724046_0_0_1"/>
<dbReference type="AlphaFoldDB" id="D5GHF3"/>
<dbReference type="RefSeq" id="XP_002839755.1">
    <property type="nucleotide sequence ID" value="XM_002839709.1"/>
</dbReference>
<accession>D5GHF3</accession>
<dbReference type="Proteomes" id="UP000006911">
    <property type="component" value="Unassembled WGS sequence"/>
</dbReference>
<dbReference type="KEGG" id="tml:GSTUM_00007913001"/>